<dbReference type="EMBL" id="CP023741">
    <property type="protein sequence ID" value="ATI81471.1"/>
    <property type="molecule type" value="Genomic_DNA"/>
</dbReference>
<keyword evidence="1" id="KW-0472">Membrane</keyword>
<dbReference type="AlphaFoldDB" id="A0A291N2H9"/>
<reference evidence="2 4" key="1">
    <citation type="submission" date="2017-10" db="EMBL/GenBank/DDBJ databases">
        <title>Sphingobium yanoikuyae S72.</title>
        <authorList>
            <person name="Sanchez E."/>
            <person name="Bustos P."/>
            <person name="Mendoza P."/>
            <person name="Guo X."/>
            <person name="Mendoza A."/>
        </authorList>
    </citation>
    <scope>NUCLEOTIDE SEQUENCE [LARGE SCALE GENOMIC DNA]</scope>
    <source>
        <strain evidence="2 4">S72</strain>
    </source>
</reference>
<gene>
    <name evidence="2" type="ORF">A6768_16715</name>
    <name evidence="3" type="ORF">A6768_24885</name>
</gene>
<keyword evidence="1" id="KW-0812">Transmembrane</keyword>
<evidence type="ECO:0000313" key="3">
    <source>
        <dbReference type="EMBL" id="ATI82914.1"/>
    </source>
</evidence>
<feature type="transmembrane region" description="Helical" evidence="1">
    <location>
        <begin position="62"/>
        <end position="85"/>
    </location>
</feature>
<organism evidence="2 4">
    <name type="scientific">Sphingobium yanoikuyae</name>
    <name type="common">Sphingomonas yanoikuyae</name>
    <dbReference type="NCBI Taxonomy" id="13690"/>
    <lineage>
        <taxon>Bacteria</taxon>
        <taxon>Pseudomonadati</taxon>
        <taxon>Pseudomonadota</taxon>
        <taxon>Alphaproteobacteria</taxon>
        <taxon>Sphingomonadales</taxon>
        <taxon>Sphingomonadaceae</taxon>
        <taxon>Sphingobium</taxon>
    </lineage>
</organism>
<protein>
    <submittedName>
        <fullName evidence="2">Uncharacterized protein</fullName>
    </submittedName>
</protein>
<dbReference type="Proteomes" id="UP000219422">
    <property type="component" value="Chromosome"/>
</dbReference>
<dbReference type="EMBL" id="CP023741">
    <property type="protein sequence ID" value="ATI82914.1"/>
    <property type="molecule type" value="Genomic_DNA"/>
</dbReference>
<evidence type="ECO:0000256" key="1">
    <source>
        <dbReference type="SAM" id="Phobius"/>
    </source>
</evidence>
<evidence type="ECO:0000313" key="2">
    <source>
        <dbReference type="EMBL" id="ATI81471.1"/>
    </source>
</evidence>
<dbReference type="KEGG" id="sya:A6768_24885"/>
<accession>A0A291N2H9</accession>
<evidence type="ECO:0000313" key="4">
    <source>
        <dbReference type="Proteomes" id="UP000219422"/>
    </source>
</evidence>
<sequence>MMTMISLPLILTALALAFMLAVAAHDVREILSYLDLFRRLLPPDLPRELRALLWRQNIWLGFPVRTAIGLLFWLWMAFLLACHLAKMAMTP</sequence>
<name>A0A291N2H9_SPHYA</name>
<dbReference type="KEGG" id="sya:A6768_16715"/>
<keyword evidence="1" id="KW-1133">Transmembrane helix</keyword>
<proteinExistence type="predicted"/>